<gene>
    <name evidence="7" type="ORF">CLV63_11390</name>
</gene>
<dbReference type="PANTHER" id="PTHR30474:SF3">
    <property type="entry name" value="PEPTIDOGLYCAN GLYCOSYLTRANSFERASE RODA"/>
    <property type="match status" value="1"/>
</dbReference>
<evidence type="ECO:0000256" key="3">
    <source>
        <dbReference type="ARBA" id="ARBA00022960"/>
    </source>
</evidence>
<feature type="transmembrane region" description="Helical" evidence="6">
    <location>
        <begin position="245"/>
        <end position="263"/>
    </location>
</feature>
<accession>A0A2P8DFF9</accession>
<dbReference type="GO" id="GO:0005886">
    <property type="term" value="C:plasma membrane"/>
    <property type="evidence" value="ECO:0007669"/>
    <property type="project" value="TreeGrafter"/>
</dbReference>
<feature type="transmembrane region" description="Helical" evidence="6">
    <location>
        <begin position="222"/>
        <end position="239"/>
    </location>
</feature>
<evidence type="ECO:0000313" key="7">
    <source>
        <dbReference type="EMBL" id="PSK95927.1"/>
    </source>
</evidence>
<evidence type="ECO:0000256" key="4">
    <source>
        <dbReference type="ARBA" id="ARBA00022989"/>
    </source>
</evidence>
<keyword evidence="7" id="KW-0132">Cell division</keyword>
<dbReference type="Pfam" id="PF01098">
    <property type="entry name" value="FTSW_RODA_SPOVE"/>
    <property type="match status" value="1"/>
</dbReference>
<feature type="transmembrane region" description="Helical" evidence="6">
    <location>
        <begin position="46"/>
        <end position="63"/>
    </location>
</feature>
<protein>
    <submittedName>
        <fullName evidence="7">Cell division protein FtsW (Lipid II flippase)</fullName>
    </submittedName>
</protein>
<feature type="transmembrane region" description="Helical" evidence="6">
    <location>
        <begin position="350"/>
        <end position="370"/>
    </location>
</feature>
<organism evidence="7 8">
    <name type="scientific">Murinocardiopsis flavida</name>
    <dbReference type="NCBI Taxonomy" id="645275"/>
    <lineage>
        <taxon>Bacteria</taxon>
        <taxon>Bacillati</taxon>
        <taxon>Actinomycetota</taxon>
        <taxon>Actinomycetes</taxon>
        <taxon>Streptosporangiales</taxon>
        <taxon>Nocardiopsidaceae</taxon>
        <taxon>Murinocardiopsis</taxon>
    </lineage>
</organism>
<comment type="subcellular location">
    <subcellularLocation>
        <location evidence="1">Membrane</location>
        <topology evidence="1">Multi-pass membrane protein</topology>
    </subcellularLocation>
</comment>
<evidence type="ECO:0000256" key="2">
    <source>
        <dbReference type="ARBA" id="ARBA00022692"/>
    </source>
</evidence>
<keyword evidence="7" id="KW-0131">Cell cycle</keyword>
<dbReference type="GO" id="GO:0032153">
    <property type="term" value="C:cell division site"/>
    <property type="evidence" value="ECO:0007669"/>
    <property type="project" value="TreeGrafter"/>
</dbReference>
<feature type="transmembrane region" description="Helical" evidence="6">
    <location>
        <begin position="186"/>
        <end position="201"/>
    </location>
</feature>
<sequence length="450" mass="43699">MRSTPPSAPSPTRRRAVELVLLAAAVGAVAVAMVQAGSGGGPSLGPSLGYSAVLGAVGVLGHLAIRRTAPCADPLLLPCAVLLSGAAVAVAYPLHASQPGPSVDAAHAAAESAVRTQLLWAAAGLLVFAAVVYALRDPRLLRRHARTAAIGAVVLLLLPLVPGLGFTVNGGQWIAIPGVPTQPVEFAKILLVIAFAGYLAAEHGGRTPATGGAAGSGTGPTRLVAAAVVVGVLCIGVMGPLMHDFGTSTLVFGAFLAVAYTAIRRVRWPVIGAAAYIAACAVVIPLSAAFGPGPACGAGTAAPCTEGAEAGSATFASASDAGGGIVGGGLGAGRAAIPADAVLAGVGEELGLIGLLAVLATLVLLAQRAIRAATAAEEPFVRALAAGLACLIGLSPVLAALGAVHLIPATGATVPFLAMGSAAALSGGIVLALLVRITHDSTASGPGARP</sequence>
<keyword evidence="8" id="KW-1185">Reference proteome</keyword>
<reference evidence="7 8" key="1">
    <citation type="submission" date="2018-03" db="EMBL/GenBank/DDBJ databases">
        <title>Genomic Encyclopedia of Archaeal and Bacterial Type Strains, Phase II (KMG-II): from individual species to whole genera.</title>
        <authorList>
            <person name="Goeker M."/>
        </authorList>
    </citation>
    <scope>NUCLEOTIDE SEQUENCE [LARGE SCALE GENOMIC DNA]</scope>
    <source>
        <strain evidence="7 8">DSM 45312</strain>
    </source>
</reference>
<feature type="transmembrane region" description="Helical" evidence="6">
    <location>
        <begin position="270"/>
        <end position="290"/>
    </location>
</feature>
<evidence type="ECO:0000256" key="6">
    <source>
        <dbReference type="SAM" id="Phobius"/>
    </source>
</evidence>
<dbReference type="RefSeq" id="WP_170134261.1">
    <property type="nucleotide sequence ID" value="NZ_PYGA01000013.1"/>
</dbReference>
<dbReference type="InterPro" id="IPR001182">
    <property type="entry name" value="FtsW/RodA"/>
</dbReference>
<dbReference type="Proteomes" id="UP000240542">
    <property type="component" value="Unassembled WGS sequence"/>
</dbReference>
<keyword evidence="2 6" id="KW-0812">Transmembrane</keyword>
<dbReference type="GO" id="GO:0015648">
    <property type="term" value="F:lipid-linked peptidoglycan transporter activity"/>
    <property type="evidence" value="ECO:0007669"/>
    <property type="project" value="TreeGrafter"/>
</dbReference>
<feature type="transmembrane region" description="Helical" evidence="6">
    <location>
        <begin position="382"/>
        <end position="407"/>
    </location>
</feature>
<keyword evidence="4 6" id="KW-1133">Transmembrane helix</keyword>
<evidence type="ECO:0000313" key="8">
    <source>
        <dbReference type="Proteomes" id="UP000240542"/>
    </source>
</evidence>
<evidence type="ECO:0000256" key="5">
    <source>
        <dbReference type="ARBA" id="ARBA00023136"/>
    </source>
</evidence>
<evidence type="ECO:0000256" key="1">
    <source>
        <dbReference type="ARBA" id="ARBA00004141"/>
    </source>
</evidence>
<feature type="transmembrane region" description="Helical" evidence="6">
    <location>
        <begin position="114"/>
        <end position="135"/>
    </location>
</feature>
<feature type="transmembrane region" description="Helical" evidence="6">
    <location>
        <begin position="147"/>
        <end position="166"/>
    </location>
</feature>
<keyword evidence="5 6" id="KW-0472">Membrane</keyword>
<name>A0A2P8DFF9_9ACTN</name>
<feature type="transmembrane region" description="Helical" evidence="6">
    <location>
        <begin position="413"/>
        <end position="435"/>
    </location>
</feature>
<feature type="transmembrane region" description="Helical" evidence="6">
    <location>
        <begin position="75"/>
        <end position="94"/>
    </location>
</feature>
<dbReference type="GO" id="GO:0008360">
    <property type="term" value="P:regulation of cell shape"/>
    <property type="evidence" value="ECO:0007669"/>
    <property type="project" value="UniProtKB-KW"/>
</dbReference>
<dbReference type="EMBL" id="PYGA01000013">
    <property type="protein sequence ID" value="PSK95927.1"/>
    <property type="molecule type" value="Genomic_DNA"/>
</dbReference>
<proteinExistence type="predicted"/>
<dbReference type="PANTHER" id="PTHR30474">
    <property type="entry name" value="CELL CYCLE PROTEIN"/>
    <property type="match status" value="1"/>
</dbReference>
<dbReference type="GO" id="GO:0051301">
    <property type="term" value="P:cell division"/>
    <property type="evidence" value="ECO:0007669"/>
    <property type="project" value="UniProtKB-KW"/>
</dbReference>
<comment type="caution">
    <text evidence="7">The sequence shown here is derived from an EMBL/GenBank/DDBJ whole genome shotgun (WGS) entry which is preliminary data.</text>
</comment>
<keyword evidence="3" id="KW-0133">Cell shape</keyword>
<dbReference type="AlphaFoldDB" id="A0A2P8DFF9"/>